<sequence>MRQAKTLIVDDEKKNIKLLEHFIKTYCPNIKIVGKASTRKDAIKLINEKEPELIFMDIILDAGTGFDVLETIKHSKYKVIFVSSYSEYAIKAFKFNAIDYILKPIAIEELILAVNKAYEDIENELFTLPDQVQNLSGAFIQNIPLDFIAISSINKIEFVKLNDIIYLNSEGRYTVFNLVNNQKIVASRNIGEFENIINENDFFRIHNSYIVNLKHVEKITKVDGNYCEMSNKESLPIARRRQEQLNRFLRIK</sequence>
<feature type="domain" description="Response regulatory" evidence="2">
    <location>
        <begin position="5"/>
        <end position="118"/>
    </location>
</feature>
<dbReference type="SMART" id="SM00850">
    <property type="entry name" value="LytTR"/>
    <property type="match status" value="1"/>
</dbReference>
<dbReference type="Gene3D" id="3.40.50.2300">
    <property type="match status" value="1"/>
</dbReference>
<feature type="domain" description="HTH LytTR-type" evidence="3">
    <location>
        <begin position="148"/>
        <end position="251"/>
    </location>
</feature>
<protein>
    <submittedName>
        <fullName evidence="4">LytTR family DNA-binding domain-containing protein</fullName>
    </submittedName>
</protein>
<accession>A0ABT0QI74</accession>
<keyword evidence="4" id="KW-0238">DNA-binding</keyword>
<evidence type="ECO:0000259" key="3">
    <source>
        <dbReference type="PROSITE" id="PS50930"/>
    </source>
</evidence>
<reference evidence="4" key="1">
    <citation type="submission" date="2022-05" db="EMBL/GenBank/DDBJ databases">
        <authorList>
            <person name="Park J.-S."/>
        </authorList>
    </citation>
    <scope>NUCLEOTIDE SEQUENCE</scope>
    <source>
        <strain evidence="4">2012CJ34-3</strain>
    </source>
</reference>
<feature type="modified residue" description="4-aspartylphosphate" evidence="1">
    <location>
        <position position="57"/>
    </location>
</feature>
<dbReference type="Pfam" id="PF04397">
    <property type="entry name" value="LytTR"/>
    <property type="match status" value="1"/>
</dbReference>
<name>A0ABT0QI74_9FLAO</name>
<gene>
    <name evidence="4" type="ORF">M3P09_16300</name>
</gene>
<proteinExistence type="predicted"/>
<evidence type="ECO:0000256" key="1">
    <source>
        <dbReference type="PROSITE-ProRule" id="PRU00169"/>
    </source>
</evidence>
<dbReference type="GO" id="GO:0003677">
    <property type="term" value="F:DNA binding"/>
    <property type="evidence" value="ECO:0007669"/>
    <property type="project" value="UniProtKB-KW"/>
</dbReference>
<dbReference type="PANTHER" id="PTHR37299:SF1">
    <property type="entry name" value="STAGE 0 SPORULATION PROTEIN A HOMOLOG"/>
    <property type="match status" value="1"/>
</dbReference>
<dbReference type="InterPro" id="IPR007492">
    <property type="entry name" value="LytTR_DNA-bd_dom"/>
</dbReference>
<dbReference type="RefSeq" id="WP_099563939.1">
    <property type="nucleotide sequence ID" value="NZ_JAMFLZ010000010.1"/>
</dbReference>
<dbReference type="PROSITE" id="PS50110">
    <property type="entry name" value="RESPONSE_REGULATORY"/>
    <property type="match status" value="1"/>
</dbReference>
<evidence type="ECO:0000313" key="4">
    <source>
        <dbReference type="EMBL" id="MCL6296570.1"/>
    </source>
</evidence>
<organism evidence="4 5">
    <name type="scientific">Jejuia spongiicola</name>
    <dbReference type="NCBI Taxonomy" id="2942207"/>
    <lineage>
        <taxon>Bacteria</taxon>
        <taxon>Pseudomonadati</taxon>
        <taxon>Bacteroidota</taxon>
        <taxon>Flavobacteriia</taxon>
        <taxon>Flavobacteriales</taxon>
        <taxon>Flavobacteriaceae</taxon>
        <taxon>Jejuia</taxon>
    </lineage>
</organism>
<dbReference type="PROSITE" id="PS50930">
    <property type="entry name" value="HTH_LYTTR"/>
    <property type="match status" value="1"/>
</dbReference>
<dbReference type="InterPro" id="IPR001789">
    <property type="entry name" value="Sig_transdc_resp-reg_receiver"/>
</dbReference>
<keyword evidence="1" id="KW-0597">Phosphoprotein</keyword>
<dbReference type="Proteomes" id="UP001165381">
    <property type="component" value="Unassembled WGS sequence"/>
</dbReference>
<dbReference type="InterPro" id="IPR046947">
    <property type="entry name" value="LytR-like"/>
</dbReference>
<dbReference type="Gene3D" id="2.40.50.1020">
    <property type="entry name" value="LytTr DNA-binding domain"/>
    <property type="match status" value="1"/>
</dbReference>
<evidence type="ECO:0000313" key="5">
    <source>
        <dbReference type="Proteomes" id="UP001165381"/>
    </source>
</evidence>
<dbReference type="SUPFAM" id="SSF52172">
    <property type="entry name" value="CheY-like"/>
    <property type="match status" value="1"/>
</dbReference>
<dbReference type="EMBL" id="JAMFLZ010000010">
    <property type="protein sequence ID" value="MCL6296570.1"/>
    <property type="molecule type" value="Genomic_DNA"/>
</dbReference>
<evidence type="ECO:0000259" key="2">
    <source>
        <dbReference type="PROSITE" id="PS50110"/>
    </source>
</evidence>
<dbReference type="InterPro" id="IPR011006">
    <property type="entry name" value="CheY-like_superfamily"/>
</dbReference>
<dbReference type="SMART" id="SM00448">
    <property type="entry name" value="REC"/>
    <property type="match status" value="1"/>
</dbReference>
<dbReference type="PANTHER" id="PTHR37299">
    <property type="entry name" value="TRANSCRIPTIONAL REGULATOR-RELATED"/>
    <property type="match status" value="1"/>
</dbReference>
<keyword evidence="5" id="KW-1185">Reference proteome</keyword>
<dbReference type="Pfam" id="PF00072">
    <property type="entry name" value="Response_reg"/>
    <property type="match status" value="1"/>
</dbReference>
<comment type="caution">
    <text evidence="4">The sequence shown here is derived from an EMBL/GenBank/DDBJ whole genome shotgun (WGS) entry which is preliminary data.</text>
</comment>